<organism evidence="2 3">
    <name type="scientific">Halobellus rarus</name>
    <dbReference type="NCBI Taxonomy" id="1126237"/>
    <lineage>
        <taxon>Archaea</taxon>
        <taxon>Methanobacteriati</taxon>
        <taxon>Methanobacteriota</taxon>
        <taxon>Stenosarchaea group</taxon>
        <taxon>Halobacteria</taxon>
        <taxon>Halobacteriales</taxon>
        <taxon>Haloferacaceae</taxon>
        <taxon>Halobellus</taxon>
    </lineage>
</organism>
<feature type="transmembrane region" description="Helical" evidence="1">
    <location>
        <begin position="118"/>
        <end position="138"/>
    </location>
</feature>
<dbReference type="Proteomes" id="UP001597085">
    <property type="component" value="Unassembled WGS sequence"/>
</dbReference>
<reference evidence="2 3" key="1">
    <citation type="journal article" date="2019" name="Int. J. Syst. Evol. Microbiol.">
        <title>The Global Catalogue of Microorganisms (GCM) 10K type strain sequencing project: providing services to taxonomists for standard genome sequencing and annotation.</title>
        <authorList>
            <consortium name="The Broad Institute Genomics Platform"/>
            <consortium name="The Broad Institute Genome Sequencing Center for Infectious Disease"/>
            <person name="Wu L."/>
            <person name="Ma J."/>
        </authorList>
    </citation>
    <scope>NUCLEOTIDE SEQUENCE [LARGE SCALE GENOMIC DNA]</scope>
    <source>
        <strain evidence="2 3">CGMCC 1.12121</strain>
    </source>
</reference>
<proteinExistence type="predicted"/>
<keyword evidence="3" id="KW-1185">Reference proteome</keyword>
<name>A0ABD6CK18_9EURY</name>
<keyword evidence="1" id="KW-0812">Transmembrane</keyword>
<feature type="transmembrane region" description="Helical" evidence="1">
    <location>
        <begin position="86"/>
        <end position="112"/>
    </location>
</feature>
<evidence type="ECO:0000313" key="3">
    <source>
        <dbReference type="Proteomes" id="UP001597085"/>
    </source>
</evidence>
<evidence type="ECO:0000256" key="1">
    <source>
        <dbReference type="SAM" id="Phobius"/>
    </source>
</evidence>
<feature type="transmembrane region" description="Helical" evidence="1">
    <location>
        <begin position="26"/>
        <end position="47"/>
    </location>
</feature>
<keyword evidence="1" id="KW-0472">Membrane</keyword>
<gene>
    <name evidence="2" type="ORF">ACFSBX_04475</name>
</gene>
<comment type="caution">
    <text evidence="2">The sequence shown here is derived from an EMBL/GenBank/DDBJ whole genome shotgun (WGS) entry which is preliminary data.</text>
</comment>
<dbReference type="AlphaFoldDB" id="A0ABD6CK18"/>
<evidence type="ECO:0000313" key="2">
    <source>
        <dbReference type="EMBL" id="MFD1598209.1"/>
    </source>
</evidence>
<feature type="non-terminal residue" evidence="2">
    <location>
        <position position="175"/>
    </location>
</feature>
<keyword evidence="1" id="KW-1133">Transmembrane helix</keyword>
<dbReference type="EMBL" id="JBHUDK010000003">
    <property type="protein sequence ID" value="MFD1598209.1"/>
    <property type="molecule type" value="Genomic_DNA"/>
</dbReference>
<feature type="transmembrane region" description="Helical" evidence="1">
    <location>
        <begin position="59"/>
        <end position="79"/>
    </location>
</feature>
<protein>
    <submittedName>
        <fullName evidence="2">Phosphate ABC transporter, permease protein PstA</fullName>
    </submittedName>
</protein>
<accession>A0ABD6CK18</accession>
<sequence length="175" mass="18246">MAAETDTGAIEDFGQVSRTVGTVFRYLLLAATMFGIVMLAVLLLYVANDAIRPLTADPGWYLAFFLALVAPTGIAGWAVRRRDPAALTFGTFLVGMLVVSLMFSGGVALLVIDVVPPLVALAFAIGLAVPIGATVGLTRYAHRISFTLRLAATTAVFYLSLFGLPGPIGDAVGGP</sequence>
<feature type="transmembrane region" description="Helical" evidence="1">
    <location>
        <begin position="150"/>
        <end position="168"/>
    </location>
</feature>